<organism evidence="1">
    <name type="scientific">marine sediment metagenome</name>
    <dbReference type="NCBI Taxonomy" id="412755"/>
    <lineage>
        <taxon>unclassified sequences</taxon>
        <taxon>metagenomes</taxon>
        <taxon>ecological metagenomes</taxon>
    </lineage>
</organism>
<reference evidence="1" key="1">
    <citation type="journal article" date="2014" name="Front. Microbiol.">
        <title>High frequency of phylogenetically diverse reductive dehalogenase-homologous genes in deep subseafloor sedimentary metagenomes.</title>
        <authorList>
            <person name="Kawai M."/>
            <person name="Futagami T."/>
            <person name="Toyoda A."/>
            <person name="Takaki Y."/>
            <person name="Nishi S."/>
            <person name="Hori S."/>
            <person name="Arai W."/>
            <person name="Tsubouchi T."/>
            <person name="Morono Y."/>
            <person name="Uchiyama I."/>
            <person name="Ito T."/>
            <person name="Fujiyama A."/>
            <person name="Inagaki F."/>
            <person name="Takami H."/>
        </authorList>
    </citation>
    <scope>NUCLEOTIDE SEQUENCE</scope>
    <source>
        <strain evidence="1">Expedition CK06-06</strain>
    </source>
</reference>
<accession>X1MJF5</accession>
<name>X1MJF5_9ZZZZ</name>
<sequence length="214" mass="23696">MVNQASAAYGGEVKITLTGHATAHLLLMSTRLPFSVDEYYMAKEPALQYTSSRWVDMNRQIISSGLVYDQVQIEVSVKNPTRKQTITSSIKVVVSRDIFLLPDEKVKEDLQSVTLSPGSTDTNYVGFTPTQESGYHFDVFIDGEKVYTQPNDFPPRLQVSKGVTSLTLDELWSHLSAGSTYSLTGKLIRADTGEGVSGATIEIYDSDIEWDDLL</sequence>
<feature type="non-terminal residue" evidence="1">
    <location>
        <position position="214"/>
    </location>
</feature>
<protein>
    <submittedName>
        <fullName evidence="1">Uncharacterized protein</fullName>
    </submittedName>
</protein>
<evidence type="ECO:0000313" key="1">
    <source>
        <dbReference type="EMBL" id="GAI14850.1"/>
    </source>
</evidence>
<dbReference type="EMBL" id="BARV01007956">
    <property type="protein sequence ID" value="GAI14850.1"/>
    <property type="molecule type" value="Genomic_DNA"/>
</dbReference>
<comment type="caution">
    <text evidence="1">The sequence shown here is derived from an EMBL/GenBank/DDBJ whole genome shotgun (WGS) entry which is preliminary data.</text>
</comment>
<proteinExistence type="predicted"/>
<dbReference type="AlphaFoldDB" id="X1MJF5"/>
<gene>
    <name evidence="1" type="ORF">S06H3_16109</name>
</gene>